<keyword evidence="1" id="KW-0804">Transcription</keyword>
<dbReference type="Proteomes" id="UP001189624">
    <property type="component" value="Chromosome 5"/>
</dbReference>
<dbReference type="GO" id="GO:0003677">
    <property type="term" value="F:DNA binding"/>
    <property type="evidence" value="ECO:0007669"/>
    <property type="project" value="UniProtKB-UniRule"/>
</dbReference>
<reference evidence="2" key="1">
    <citation type="submission" date="2023-10" db="EMBL/GenBank/DDBJ databases">
        <authorList>
            <person name="Domelevo Entfellner J.-B."/>
        </authorList>
    </citation>
    <scope>NUCLEOTIDE SEQUENCE</scope>
</reference>
<comment type="function">
    <text evidence="1">Functions in brassinosteroid signaling. May function as transcriptional repressor.</text>
</comment>
<evidence type="ECO:0000256" key="1">
    <source>
        <dbReference type="RuleBase" id="RU369040"/>
    </source>
</evidence>
<dbReference type="InterPro" id="IPR033264">
    <property type="entry name" value="BZR"/>
</dbReference>
<dbReference type="GO" id="GO:0009742">
    <property type="term" value="P:brassinosteroid mediated signaling pathway"/>
    <property type="evidence" value="ECO:0007669"/>
    <property type="project" value="UniProtKB-UniRule"/>
</dbReference>
<dbReference type="PANTHER" id="PTHR31506">
    <property type="entry name" value="BES1/BZR1 HOMOLOG PROTEIN 3-RELATED"/>
    <property type="match status" value="1"/>
</dbReference>
<dbReference type="GO" id="GO:0006351">
    <property type="term" value="P:DNA-templated transcription"/>
    <property type="evidence" value="ECO:0007669"/>
    <property type="project" value="InterPro"/>
</dbReference>
<comment type="subcellular location">
    <subcellularLocation>
        <location evidence="1">Nucleus</location>
    </subcellularLocation>
</comment>
<evidence type="ECO:0000313" key="3">
    <source>
        <dbReference type="Proteomes" id="UP001189624"/>
    </source>
</evidence>
<dbReference type="GO" id="GO:0003700">
    <property type="term" value="F:DNA-binding transcription factor activity"/>
    <property type="evidence" value="ECO:0007669"/>
    <property type="project" value="UniProtKB-UniRule"/>
</dbReference>
<keyword evidence="1" id="KW-0238">DNA-binding</keyword>
<dbReference type="AlphaFoldDB" id="A0AA86VYX6"/>
<comment type="similarity">
    <text evidence="1">Belongs to the BZR/LAT61 family.</text>
</comment>
<dbReference type="GO" id="GO:0005634">
    <property type="term" value="C:nucleus"/>
    <property type="evidence" value="ECO:0007669"/>
    <property type="project" value="UniProtKB-SubCell"/>
</dbReference>
<keyword evidence="3" id="KW-1185">Reference proteome</keyword>
<protein>
    <recommendedName>
        <fullName evidence="1">Protein BZR1 homolog</fullName>
    </recommendedName>
    <alternativeName>
        <fullName evidence="1">Protein BRASSINAZOLE-RESISTANT 1 homolog</fullName>
    </alternativeName>
</protein>
<accession>A0AA86VYX6</accession>
<organism evidence="2 3">
    <name type="scientific">Sphenostylis stenocarpa</name>
    <dbReference type="NCBI Taxonomy" id="92480"/>
    <lineage>
        <taxon>Eukaryota</taxon>
        <taxon>Viridiplantae</taxon>
        <taxon>Streptophyta</taxon>
        <taxon>Embryophyta</taxon>
        <taxon>Tracheophyta</taxon>
        <taxon>Spermatophyta</taxon>
        <taxon>Magnoliopsida</taxon>
        <taxon>eudicotyledons</taxon>
        <taxon>Gunneridae</taxon>
        <taxon>Pentapetalae</taxon>
        <taxon>rosids</taxon>
        <taxon>fabids</taxon>
        <taxon>Fabales</taxon>
        <taxon>Fabaceae</taxon>
        <taxon>Papilionoideae</taxon>
        <taxon>50 kb inversion clade</taxon>
        <taxon>NPAAA clade</taxon>
        <taxon>indigoferoid/millettioid clade</taxon>
        <taxon>Phaseoleae</taxon>
        <taxon>Sphenostylis</taxon>
    </lineage>
</organism>
<keyword evidence="1" id="KW-0805">Transcription regulation</keyword>
<evidence type="ECO:0000313" key="2">
    <source>
        <dbReference type="EMBL" id="CAJ1957637.1"/>
    </source>
</evidence>
<sequence length="104" mass="10575">MDIVGGSSAASPCSSYHPSPCAHTIQAPDSSSFPSPSSSPYTNIQLCSKPCSPEDGLASSGLQMWTPAHSGTCSPTVAPGTDHNADIPSSKVVSDEFAFGSNML</sequence>
<gene>
    <name evidence="2" type="ORF">AYBTSS11_LOCUS17306</name>
</gene>
<dbReference type="PANTHER" id="PTHR31506:SF51">
    <property type="entry name" value="BES1_BZR1 HOMOLOG PROTEIN 4"/>
    <property type="match status" value="1"/>
</dbReference>
<dbReference type="EMBL" id="OY731402">
    <property type="protein sequence ID" value="CAJ1957637.1"/>
    <property type="molecule type" value="Genomic_DNA"/>
</dbReference>
<keyword evidence="1" id="KW-1070">Brassinosteroid signaling pathway</keyword>
<name>A0AA86VYX6_9FABA</name>
<proteinExistence type="inferred from homology"/>
<dbReference type="Gramene" id="rna-AYBTSS11_LOCUS17306">
    <property type="protein sequence ID" value="CAJ1957637.1"/>
    <property type="gene ID" value="gene-AYBTSS11_LOCUS17306"/>
</dbReference>